<keyword evidence="3" id="KW-1185">Reference proteome</keyword>
<name>A9C0E8_DELAS</name>
<proteinExistence type="predicted"/>
<dbReference type="AlphaFoldDB" id="A9C0E8"/>
<evidence type="ECO:0000313" key="3">
    <source>
        <dbReference type="Proteomes" id="UP000000784"/>
    </source>
</evidence>
<dbReference type="Pfam" id="PF09343">
    <property type="entry name" value="DUF2460"/>
    <property type="match status" value="1"/>
</dbReference>
<feature type="domain" description="DUF2460" evidence="1">
    <location>
        <begin position="5"/>
        <end position="193"/>
    </location>
</feature>
<evidence type="ECO:0000313" key="2">
    <source>
        <dbReference type="EMBL" id="ABX36714.1"/>
    </source>
</evidence>
<dbReference type="STRING" id="398578.Daci_4083"/>
<dbReference type="GeneID" id="24118824"/>
<evidence type="ECO:0000259" key="1">
    <source>
        <dbReference type="Pfam" id="PF09343"/>
    </source>
</evidence>
<dbReference type="KEGG" id="dac:Daci_4083"/>
<dbReference type="InterPro" id="IPR011740">
    <property type="entry name" value="DUF2460"/>
</dbReference>
<dbReference type="eggNOG" id="COG5448">
    <property type="taxonomic scope" value="Bacteria"/>
</dbReference>
<accession>A9C0E8</accession>
<dbReference type="Proteomes" id="UP000000784">
    <property type="component" value="Chromosome"/>
</dbReference>
<gene>
    <name evidence="2" type="ordered locus">Daci_4083</name>
</gene>
<protein>
    <recommendedName>
        <fullName evidence="1">DUF2460 domain-containing protein</fullName>
    </recommendedName>
</protein>
<reference evidence="2 3" key="1">
    <citation type="journal article" date="2004" name="Appl. Environ. Microbiol.">
        <title>Mineralization of individual congeners of linear alkylbenzenesulfonate by defined pairs of heterotrophic bacteria.</title>
        <authorList>
            <person name="Schleheck D."/>
            <person name="Knepper T.P."/>
            <person name="Fischer K."/>
            <person name="Cook A.M."/>
        </authorList>
    </citation>
    <scope>NUCLEOTIDE SEQUENCE [LARGE SCALE GENOMIC DNA]</scope>
    <source>
        <strain evidence="3">DSM 14801 / SPH-1</strain>
    </source>
</reference>
<reference evidence="3" key="2">
    <citation type="submission" date="2007-11" db="EMBL/GenBank/DDBJ databases">
        <title>Complete sequence of Delftia acidovorans DSM 14801 / SPH-1.</title>
        <authorList>
            <person name="Copeland A."/>
            <person name="Lucas S."/>
            <person name="Lapidus A."/>
            <person name="Barry K."/>
            <person name="Glavina del Rio T."/>
            <person name="Dalin E."/>
            <person name="Tice H."/>
            <person name="Pitluck S."/>
            <person name="Lowry S."/>
            <person name="Clum A."/>
            <person name="Schmutz J."/>
            <person name="Larimer F."/>
            <person name="Land M."/>
            <person name="Hauser L."/>
            <person name="Kyrpides N."/>
            <person name="Kim E."/>
            <person name="Schleheck D."/>
            <person name="Richardson P."/>
        </authorList>
    </citation>
    <scope>NUCLEOTIDE SEQUENCE [LARGE SCALE GENOMIC DNA]</scope>
    <source>
        <strain evidence="3">DSM 14801 / SPH-1</strain>
    </source>
</reference>
<dbReference type="RefSeq" id="WP_012205906.1">
    <property type="nucleotide sequence ID" value="NC_010002.1"/>
</dbReference>
<sequence length="195" mass="21945">MSFIDVQINAKTNIGFAGGPEWRTLVVQMASGRNRRRQEWSMPHHKYTADYTTLRPQDQNDILAAFIAAKGQMHTFAMRDWNDYRARGEVIGQGDGTTTPVQLVKTYAFGPASYVRPITLPVERSVRVYQGGVLVASTVDRLTGLVTPDAPWEDGVEITADFDFNVRVRFASDYFPFTRDSNVSAQTTVELVEEF</sequence>
<dbReference type="EMBL" id="CP000884">
    <property type="protein sequence ID" value="ABX36714.1"/>
    <property type="molecule type" value="Genomic_DNA"/>
</dbReference>
<organism evidence="2 3">
    <name type="scientific">Delftia acidovorans (strain DSM 14801 / SPH-1)</name>
    <dbReference type="NCBI Taxonomy" id="398578"/>
    <lineage>
        <taxon>Bacteria</taxon>
        <taxon>Pseudomonadati</taxon>
        <taxon>Pseudomonadota</taxon>
        <taxon>Betaproteobacteria</taxon>
        <taxon>Burkholderiales</taxon>
        <taxon>Comamonadaceae</taxon>
        <taxon>Delftia</taxon>
    </lineage>
</organism>
<dbReference type="HOGENOM" id="CLU_114534_0_0_4"/>